<dbReference type="Proteomes" id="UP000625210">
    <property type="component" value="Unassembled WGS sequence"/>
</dbReference>
<proteinExistence type="predicted"/>
<dbReference type="EMBL" id="BMHQ01000007">
    <property type="protein sequence ID" value="GGE20461.1"/>
    <property type="molecule type" value="Genomic_DNA"/>
</dbReference>
<comment type="caution">
    <text evidence="1">The sequence shown here is derived from an EMBL/GenBank/DDBJ whole genome shotgun (WGS) entry which is preliminary data.</text>
</comment>
<evidence type="ECO:0000313" key="2">
    <source>
        <dbReference type="Proteomes" id="UP000625210"/>
    </source>
</evidence>
<organism evidence="1 2">
    <name type="scientific">Marinithermofilum abyssi</name>
    <dbReference type="NCBI Taxonomy" id="1571185"/>
    <lineage>
        <taxon>Bacteria</taxon>
        <taxon>Bacillati</taxon>
        <taxon>Bacillota</taxon>
        <taxon>Bacilli</taxon>
        <taxon>Bacillales</taxon>
        <taxon>Thermoactinomycetaceae</taxon>
        <taxon>Marinithermofilum</taxon>
    </lineage>
</organism>
<gene>
    <name evidence="1" type="ORF">GCM10011571_23040</name>
</gene>
<keyword evidence="2" id="KW-1185">Reference proteome</keyword>
<evidence type="ECO:0008006" key="3">
    <source>
        <dbReference type="Google" id="ProtNLM"/>
    </source>
</evidence>
<dbReference type="AlphaFoldDB" id="A0A8J2VH66"/>
<dbReference type="RefSeq" id="WP_188648028.1">
    <property type="nucleotide sequence ID" value="NZ_BMHQ01000007.1"/>
</dbReference>
<reference evidence="1" key="2">
    <citation type="submission" date="2020-09" db="EMBL/GenBank/DDBJ databases">
        <authorList>
            <person name="Sun Q."/>
            <person name="Zhou Y."/>
        </authorList>
    </citation>
    <scope>NUCLEOTIDE SEQUENCE</scope>
    <source>
        <strain evidence="1">CGMCC 1.15179</strain>
    </source>
</reference>
<protein>
    <recommendedName>
        <fullName evidence="3">Helix-turn-helix domain-containing protein</fullName>
    </recommendedName>
</protein>
<reference evidence="1" key="1">
    <citation type="journal article" date="2014" name="Int. J. Syst. Evol. Microbiol.">
        <title>Complete genome sequence of Corynebacterium casei LMG S-19264T (=DSM 44701T), isolated from a smear-ripened cheese.</title>
        <authorList>
            <consortium name="US DOE Joint Genome Institute (JGI-PGF)"/>
            <person name="Walter F."/>
            <person name="Albersmeier A."/>
            <person name="Kalinowski J."/>
            <person name="Ruckert C."/>
        </authorList>
    </citation>
    <scope>NUCLEOTIDE SEQUENCE</scope>
    <source>
        <strain evidence="1">CGMCC 1.15179</strain>
    </source>
</reference>
<sequence>MTPFHDEEHPQEETTGTETLFTLEEAADKWHIRPETLQQAVDDGQLFIIEKGEKHYVTGQAMEASLDYLQELDLMKEEAAANDLIIYLKKKKTKERMEEDPPNGNAGFQAFFENFTHQLQSWNRSIPHGFVKRWLERFFKTIELKKKKEVETEWEERQVSLKLGFMTGQNEMACDFCEVHDHFYPGAIFADVYVDGQLKWIMCPNCLLYCKEQANGSMEQNVRARFHYLAHRLEKEARRARSLAVTEDFQVPSRHEWEAWETASFALREVAASNRDPAEEPFE</sequence>
<name>A0A8J2VH66_9BACL</name>
<evidence type="ECO:0000313" key="1">
    <source>
        <dbReference type="EMBL" id="GGE20461.1"/>
    </source>
</evidence>
<accession>A0A8J2VH66</accession>